<gene>
    <name evidence="8" type="ORF">ABIE08_002962</name>
</gene>
<protein>
    <submittedName>
        <fullName evidence="8">Ribose transport system ATP-binding protein</fullName>
    </submittedName>
</protein>
<evidence type="ECO:0000256" key="2">
    <source>
        <dbReference type="ARBA" id="ARBA00022448"/>
    </source>
</evidence>
<keyword evidence="5" id="KW-0547">Nucleotide-binding</keyword>
<dbReference type="PANTHER" id="PTHR43790:SF9">
    <property type="entry name" value="GALACTOFURANOSE TRANSPORTER ATP-BINDING PROTEIN YTFR"/>
    <property type="match status" value="1"/>
</dbReference>
<dbReference type="SUPFAM" id="SSF52540">
    <property type="entry name" value="P-loop containing nucleoside triphosphate hydrolases"/>
    <property type="match status" value="1"/>
</dbReference>
<dbReference type="PROSITE" id="PS50893">
    <property type="entry name" value="ABC_TRANSPORTER_2"/>
    <property type="match status" value="1"/>
</dbReference>
<name>A0ABV2R165_9HYPH</name>
<proteinExistence type="inferred from homology"/>
<keyword evidence="4" id="KW-0677">Repeat</keyword>
<evidence type="ECO:0000313" key="8">
    <source>
        <dbReference type="EMBL" id="MET4635016.1"/>
    </source>
</evidence>
<dbReference type="RefSeq" id="WP_354552184.1">
    <property type="nucleotide sequence ID" value="NZ_JBEPSM010000002.1"/>
</dbReference>
<dbReference type="EMBL" id="JBEPSM010000002">
    <property type="protein sequence ID" value="MET4635016.1"/>
    <property type="molecule type" value="Genomic_DNA"/>
</dbReference>
<dbReference type="PANTHER" id="PTHR43790">
    <property type="entry name" value="CARBOHYDRATE TRANSPORT ATP-BINDING PROTEIN MG119-RELATED"/>
    <property type="match status" value="1"/>
</dbReference>
<dbReference type="InterPro" id="IPR027417">
    <property type="entry name" value="P-loop_NTPase"/>
</dbReference>
<sequence>MADPSALSIRGLSLKPGGIPFDQDIRRGEIVGLAGLDGHGQDAFIETLAGLRPPVVGHVGTGRDGERVIRSFRRAIQSGIAYLPRDRRATGIFPSMSILDNFAIATVGRDRKLGLISLSERSKRYDYYRDRLSIVAPDPGRMITTLSGGNQQKVLLARALAHKPDVLLLNDPTRGVDIATRRVLYSVFRELAAEGMALVILSTEIEEALVLCDRILVFREQELAASLTGAERSSERIISTMFGRAA</sequence>
<reference evidence="8 9" key="1">
    <citation type="submission" date="2024-06" db="EMBL/GenBank/DDBJ databases">
        <title>Sorghum-associated microbial communities from plants grown in Nebraska, USA.</title>
        <authorList>
            <person name="Schachtman D."/>
        </authorList>
    </citation>
    <scope>NUCLEOTIDE SEQUENCE [LARGE SCALE GENOMIC DNA]</scope>
    <source>
        <strain evidence="8 9">3207</strain>
    </source>
</reference>
<evidence type="ECO:0000256" key="4">
    <source>
        <dbReference type="ARBA" id="ARBA00022737"/>
    </source>
</evidence>
<evidence type="ECO:0000259" key="7">
    <source>
        <dbReference type="PROSITE" id="PS50893"/>
    </source>
</evidence>
<dbReference type="InterPro" id="IPR050107">
    <property type="entry name" value="ABC_carbohydrate_import_ATPase"/>
</dbReference>
<comment type="similarity">
    <text evidence="1">Belongs to the ABC transporter superfamily.</text>
</comment>
<dbReference type="InterPro" id="IPR003439">
    <property type="entry name" value="ABC_transporter-like_ATP-bd"/>
</dbReference>
<accession>A0ABV2R165</accession>
<dbReference type="PROSITE" id="PS00211">
    <property type="entry name" value="ABC_TRANSPORTER_1"/>
    <property type="match status" value="1"/>
</dbReference>
<keyword evidence="9" id="KW-1185">Reference proteome</keyword>
<keyword evidence="6 8" id="KW-0067">ATP-binding</keyword>
<keyword evidence="2" id="KW-0813">Transport</keyword>
<feature type="domain" description="ABC transporter" evidence="7">
    <location>
        <begin position="2"/>
        <end position="245"/>
    </location>
</feature>
<evidence type="ECO:0000256" key="1">
    <source>
        <dbReference type="ARBA" id="ARBA00005417"/>
    </source>
</evidence>
<dbReference type="Proteomes" id="UP001549321">
    <property type="component" value="Unassembled WGS sequence"/>
</dbReference>
<organism evidence="8 9">
    <name type="scientific">Kaistia defluvii</name>
    <dbReference type="NCBI Taxonomy" id="410841"/>
    <lineage>
        <taxon>Bacteria</taxon>
        <taxon>Pseudomonadati</taxon>
        <taxon>Pseudomonadota</taxon>
        <taxon>Alphaproteobacteria</taxon>
        <taxon>Hyphomicrobiales</taxon>
        <taxon>Kaistiaceae</taxon>
        <taxon>Kaistia</taxon>
    </lineage>
</organism>
<evidence type="ECO:0000313" key="9">
    <source>
        <dbReference type="Proteomes" id="UP001549321"/>
    </source>
</evidence>
<evidence type="ECO:0000256" key="3">
    <source>
        <dbReference type="ARBA" id="ARBA00022597"/>
    </source>
</evidence>
<evidence type="ECO:0000256" key="5">
    <source>
        <dbReference type="ARBA" id="ARBA00022741"/>
    </source>
</evidence>
<keyword evidence="3" id="KW-0762">Sugar transport</keyword>
<dbReference type="InterPro" id="IPR017871">
    <property type="entry name" value="ABC_transporter-like_CS"/>
</dbReference>
<evidence type="ECO:0000256" key="6">
    <source>
        <dbReference type="ARBA" id="ARBA00022840"/>
    </source>
</evidence>
<dbReference type="Gene3D" id="3.40.50.300">
    <property type="entry name" value="P-loop containing nucleotide triphosphate hydrolases"/>
    <property type="match status" value="1"/>
</dbReference>
<comment type="caution">
    <text evidence="8">The sequence shown here is derived from an EMBL/GenBank/DDBJ whole genome shotgun (WGS) entry which is preliminary data.</text>
</comment>
<dbReference type="CDD" id="cd03215">
    <property type="entry name" value="ABC_Carb_Monos_II"/>
    <property type="match status" value="1"/>
</dbReference>
<dbReference type="GO" id="GO:0005524">
    <property type="term" value="F:ATP binding"/>
    <property type="evidence" value="ECO:0007669"/>
    <property type="project" value="UniProtKB-KW"/>
</dbReference>
<dbReference type="Pfam" id="PF00005">
    <property type="entry name" value="ABC_tran"/>
    <property type="match status" value="1"/>
</dbReference>